<feature type="transmembrane region" description="Helical" evidence="1">
    <location>
        <begin position="73"/>
        <end position="98"/>
    </location>
</feature>
<evidence type="ECO:0000256" key="1">
    <source>
        <dbReference type="SAM" id="Phobius"/>
    </source>
</evidence>
<proteinExistence type="predicted"/>
<dbReference type="Proteomes" id="UP000077412">
    <property type="component" value="Chromosome"/>
</dbReference>
<dbReference type="OrthoDB" id="2966433at2"/>
<reference evidence="2 3" key="1">
    <citation type="submission" date="2016-08" db="EMBL/GenBank/DDBJ databases">
        <title>Complete genome sequence of Fictibacillus arsenicus G25-54, a strain with toxicity to nematodes and a potential arsenic-resistance activity.</title>
        <authorList>
            <person name="Zheng Z."/>
        </authorList>
    </citation>
    <scope>NUCLEOTIDE SEQUENCE [LARGE SCALE GENOMIC DNA]</scope>
    <source>
        <strain evidence="2 3">G25-54</strain>
    </source>
</reference>
<sequence length="147" mass="17252">MWNKIMEFTLVFKTMAGLFFSAGIIIYVVFGFMLGAREISFEMVVQIFFLSIFVTGLQYLFWDDESKVKLSAVGKLVIQYLILGAVLFGMSQLFDWFVIGTKTFYNMLILYHVIYLGGIFGFSIYFKVIGMRFNQKMIHYREQNQDR</sequence>
<evidence type="ECO:0008006" key="4">
    <source>
        <dbReference type="Google" id="ProtNLM"/>
    </source>
</evidence>
<organism evidence="2 3">
    <name type="scientific">Fictibacillus arsenicus</name>
    <dbReference type="NCBI Taxonomy" id="255247"/>
    <lineage>
        <taxon>Bacteria</taxon>
        <taxon>Bacillati</taxon>
        <taxon>Bacillota</taxon>
        <taxon>Bacilli</taxon>
        <taxon>Bacillales</taxon>
        <taxon>Fictibacillaceae</taxon>
        <taxon>Fictibacillus</taxon>
    </lineage>
</organism>
<feature type="transmembrane region" description="Helical" evidence="1">
    <location>
        <begin position="104"/>
        <end position="126"/>
    </location>
</feature>
<dbReference type="EMBL" id="CP016761">
    <property type="protein sequence ID" value="ANX10738.1"/>
    <property type="molecule type" value="Genomic_DNA"/>
</dbReference>
<keyword evidence="1" id="KW-1133">Transmembrane helix</keyword>
<evidence type="ECO:0000313" key="2">
    <source>
        <dbReference type="EMBL" id="ANX10738.1"/>
    </source>
</evidence>
<keyword evidence="1" id="KW-0812">Transmembrane</keyword>
<keyword evidence="3" id="KW-1185">Reference proteome</keyword>
<protein>
    <recommendedName>
        <fullName evidence="4">DUF3021 domain-containing protein</fullName>
    </recommendedName>
</protein>
<feature type="transmembrane region" description="Helical" evidence="1">
    <location>
        <begin position="39"/>
        <end position="61"/>
    </location>
</feature>
<dbReference type="AlphaFoldDB" id="A0A1B1YZX3"/>
<gene>
    <name evidence="2" type="ORF">ABE41_001755</name>
</gene>
<dbReference type="KEGG" id="far:ABE41_001755"/>
<dbReference type="RefSeq" id="WP_066285889.1">
    <property type="nucleotide sequence ID" value="NZ_CP016761.1"/>
</dbReference>
<keyword evidence="1" id="KW-0472">Membrane</keyword>
<name>A0A1B1YZX3_9BACL</name>
<accession>A0A1B1YZX3</accession>
<feature type="transmembrane region" description="Helical" evidence="1">
    <location>
        <begin position="12"/>
        <end position="33"/>
    </location>
</feature>
<evidence type="ECO:0000313" key="3">
    <source>
        <dbReference type="Proteomes" id="UP000077412"/>
    </source>
</evidence>